<evidence type="ECO:0000256" key="2">
    <source>
        <dbReference type="ARBA" id="ARBA00022475"/>
    </source>
</evidence>
<name>A0A426DJC7_9FIRM</name>
<dbReference type="InterPro" id="IPR003339">
    <property type="entry name" value="ABC/ECF_trnsptr_transmembrane"/>
</dbReference>
<dbReference type="Proteomes" id="UP000274920">
    <property type="component" value="Unassembled WGS sequence"/>
</dbReference>
<feature type="transmembrane region" description="Helical" evidence="6">
    <location>
        <begin position="52"/>
        <end position="72"/>
    </location>
</feature>
<comment type="subcellular location">
    <subcellularLocation>
        <location evidence="1">Cell membrane</location>
        <topology evidence="1">Multi-pass membrane protein</topology>
    </subcellularLocation>
</comment>
<keyword evidence="3 6" id="KW-0812">Transmembrane</keyword>
<organism evidence="7 8">
    <name type="scientific">Schaedlerella arabinosiphila</name>
    <dbReference type="NCBI Taxonomy" id="2044587"/>
    <lineage>
        <taxon>Bacteria</taxon>
        <taxon>Bacillati</taxon>
        <taxon>Bacillota</taxon>
        <taxon>Clostridia</taxon>
        <taxon>Lachnospirales</taxon>
        <taxon>Lachnospiraceae</taxon>
        <taxon>Schaedlerella</taxon>
    </lineage>
</organism>
<feature type="transmembrane region" description="Helical" evidence="6">
    <location>
        <begin position="30"/>
        <end position="46"/>
    </location>
</feature>
<keyword evidence="5 6" id="KW-0472">Membrane</keyword>
<feature type="transmembrane region" description="Helical" evidence="6">
    <location>
        <begin position="108"/>
        <end position="133"/>
    </location>
</feature>
<evidence type="ECO:0000313" key="7">
    <source>
        <dbReference type="EMBL" id="RRK32751.1"/>
    </source>
</evidence>
<dbReference type="CDD" id="cd16914">
    <property type="entry name" value="EcfT"/>
    <property type="match status" value="1"/>
</dbReference>
<dbReference type="NCBIfam" id="TIGR02454">
    <property type="entry name" value="ECF_T_CbiQ"/>
    <property type="match status" value="1"/>
</dbReference>
<dbReference type="InterPro" id="IPR051611">
    <property type="entry name" value="ECF_transporter_component"/>
</dbReference>
<keyword evidence="8" id="KW-1185">Reference proteome</keyword>
<dbReference type="GO" id="GO:0006824">
    <property type="term" value="P:cobalt ion transport"/>
    <property type="evidence" value="ECO:0007669"/>
    <property type="project" value="InterPro"/>
</dbReference>
<gene>
    <name evidence="7" type="primary">cbiQ</name>
    <name evidence="7" type="ORF">EBB54_16340</name>
</gene>
<dbReference type="PANTHER" id="PTHR34857">
    <property type="entry name" value="SLL0384 PROTEIN"/>
    <property type="match status" value="1"/>
</dbReference>
<evidence type="ECO:0000256" key="5">
    <source>
        <dbReference type="ARBA" id="ARBA00023136"/>
    </source>
</evidence>
<evidence type="ECO:0000313" key="8">
    <source>
        <dbReference type="Proteomes" id="UP000274920"/>
    </source>
</evidence>
<sequence>MNQINGAIYEIHHMDMLSSRDQWVNRVHPLVKLVLTVVYISTVVSFQKYDAAGTVGMLVYPMAVFLLAELSFADSLKRLRIVLPLVCFVGILNPFLDKHYVLIDGIRVNGGILSMVTLILKGVFSVLASYLLIATTSVEKLCCALRMLHVPKAVVTQFMLTYRYVTVLLEEVNRITQAYMLRAPHQKGIHFRAWGSLAGQLLLRSVDRANEVYESMLLRGYQGEYQYMRERIGFVRQDLAYLLFWLGVFAVFRIWPVILVVGGLFS</sequence>
<feature type="transmembrane region" description="Helical" evidence="6">
    <location>
        <begin position="79"/>
        <end position="96"/>
    </location>
</feature>
<keyword evidence="2" id="KW-1003">Cell membrane</keyword>
<dbReference type="RefSeq" id="WP_125128194.1">
    <property type="nucleotide sequence ID" value="NZ_RHJS01000002.1"/>
</dbReference>
<accession>A0A426DJC7</accession>
<proteinExistence type="predicted"/>
<evidence type="ECO:0000256" key="3">
    <source>
        <dbReference type="ARBA" id="ARBA00022692"/>
    </source>
</evidence>
<dbReference type="EMBL" id="RHJS01000002">
    <property type="protein sequence ID" value="RRK32751.1"/>
    <property type="molecule type" value="Genomic_DNA"/>
</dbReference>
<keyword evidence="4 6" id="KW-1133">Transmembrane helix</keyword>
<evidence type="ECO:0000256" key="1">
    <source>
        <dbReference type="ARBA" id="ARBA00004651"/>
    </source>
</evidence>
<dbReference type="GO" id="GO:0043190">
    <property type="term" value="C:ATP-binding cassette (ABC) transporter complex"/>
    <property type="evidence" value="ECO:0007669"/>
    <property type="project" value="InterPro"/>
</dbReference>
<protein>
    <submittedName>
        <fullName evidence="7">Cobalt ECF transporter T component CbiQ</fullName>
    </submittedName>
</protein>
<dbReference type="AlphaFoldDB" id="A0A426DJC7"/>
<comment type="caution">
    <text evidence="7">The sequence shown here is derived from an EMBL/GenBank/DDBJ whole genome shotgun (WGS) entry which is preliminary data.</text>
</comment>
<dbReference type="PANTHER" id="PTHR34857:SF2">
    <property type="entry name" value="SLL0384 PROTEIN"/>
    <property type="match status" value="1"/>
</dbReference>
<dbReference type="Pfam" id="PF02361">
    <property type="entry name" value="CbiQ"/>
    <property type="match status" value="1"/>
</dbReference>
<evidence type="ECO:0000256" key="4">
    <source>
        <dbReference type="ARBA" id="ARBA00022989"/>
    </source>
</evidence>
<feature type="transmembrane region" description="Helical" evidence="6">
    <location>
        <begin position="239"/>
        <end position="265"/>
    </location>
</feature>
<dbReference type="InterPro" id="IPR012809">
    <property type="entry name" value="ECF_CbiQ"/>
</dbReference>
<reference evidence="7" key="1">
    <citation type="submission" date="2018-10" db="EMBL/GenBank/DDBJ databases">
        <title>Schaedlerella arabinophila gen. nov. sp. nov., isolated from the mouse intestinal tract and comparative analysis with the genome of the closely related altered Schaedler flora strain ASF502.</title>
        <authorList>
            <person name="Miyake S."/>
            <person name="Soh M."/>
            <person name="Seedorf H."/>
        </authorList>
    </citation>
    <scope>NUCLEOTIDE SEQUENCE [LARGE SCALE GENOMIC DNA]</scope>
    <source>
        <strain evidence="7">DSM 106076</strain>
    </source>
</reference>
<evidence type="ECO:0000256" key="6">
    <source>
        <dbReference type="SAM" id="Phobius"/>
    </source>
</evidence>